<comment type="cofactor">
    <cofactor evidence="1 9">
        <name>FAD</name>
        <dbReference type="ChEBI" id="CHEBI:57692"/>
    </cofactor>
</comment>
<dbReference type="GO" id="GO:0050660">
    <property type="term" value="F:flavin adenine dinucleotide binding"/>
    <property type="evidence" value="ECO:0007669"/>
    <property type="project" value="InterPro"/>
</dbReference>
<feature type="domain" description="Glucose-methanol-choline oxidoreductase N-terminal" evidence="12">
    <location>
        <begin position="111"/>
        <end position="134"/>
    </location>
</feature>
<dbReference type="Proteomes" id="UP001218218">
    <property type="component" value="Unassembled WGS sequence"/>
</dbReference>
<dbReference type="SUPFAM" id="SSF54373">
    <property type="entry name" value="FAD-linked reductases, C-terminal domain"/>
    <property type="match status" value="1"/>
</dbReference>
<gene>
    <name evidence="14" type="ORF">DFH08DRAFT_853114</name>
</gene>
<feature type="active site" description="Proton donor" evidence="8">
    <location>
        <position position="542"/>
    </location>
</feature>
<feature type="signal peptide" evidence="11">
    <location>
        <begin position="1"/>
        <end position="18"/>
    </location>
</feature>
<dbReference type="InterPro" id="IPR012132">
    <property type="entry name" value="GMC_OxRdtase"/>
</dbReference>
<dbReference type="GO" id="GO:0016614">
    <property type="term" value="F:oxidoreductase activity, acting on CH-OH group of donors"/>
    <property type="evidence" value="ECO:0007669"/>
    <property type="project" value="InterPro"/>
</dbReference>
<dbReference type="Pfam" id="PF00732">
    <property type="entry name" value="GMC_oxred_N"/>
    <property type="match status" value="1"/>
</dbReference>
<keyword evidence="7" id="KW-0325">Glycoprotein</keyword>
<dbReference type="EMBL" id="JARIHO010000009">
    <property type="protein sequence ID" value="KAJ7355649.1"/>
    <property type="molecule type" value="Genomic_DNA"/>
</dbReference>
<dbReference type="AlphaFoldDB" id="A0AAD7EWC7"/>
<evidence type="ECO:0000256" key="1">
    <source>
        <dbReference type="ARBA" id="ARBA00001974"/>
    </source>
</evidence>
<dbReference type="InterPro" id="IPR036188">
    <property type="entry name" value="FAD/NAD-bd_sf"/>
</dbReference>
<evidence type="ECO:0000313" key="14">
    <source>
        <dbReference type="EMBL" id="KAJ7355649.1"/>
    </source>
</evidence>
<evidence type="ECO:0000256" key="3">
    <source>
        <dbReference type="ARBA" id="ARBA00022630"/>
    </source>
</evidence>
<feature type="domain" description="Glucose-methanol-choline oxidoreductase N-terminal" evidence="13">
    <location>
        <begin position="307"/>
        <end position="321"/>
    </location>
</feature>
<sequence length="605" mass="64260">MLSFKLSLAVLSIPFALATTITTDAGVASGHTFDYVVAGAGLSGIVVGTKLSARGYNVLLIEAGKDLQNNSAIYNAELRSNLNSDPATDCNWHYVASDVNGSALPVTIDSGKCIGGSSSINGMVWYRPTSAELDAIGGLGNPGWNSTTLFPYMKAIEHNIPPSEAQRADGANLVPSFHGFDGPVNVSFPVPMRIPEAQAIYKAAIALVFGIPDSPDLSARNGSVSASTSWTIWWDPVAQFTRRASAAYSLLYPRSKQQKTLTVLAEHKVAKVIFDKNMKATGLQFASANGGAFSIVNAKFEVLLAAGSLATPPILERSGVGSKSVLSKVGIKQLVDLPGVGLNLQDQPGTALSASVQTANVSDTLLIDNRGLFGPVITLLNIDQLFGNKSTRLSQQLQDNIAARAKAAVAAGTEVNLVGATKLFTTVTDLITKNKMPITELLSESSSTIMTSVFWPLTPLSRGHIHIHTSDPFASPRITPRFLSDDFDVETAVKIAQKARDLYTTFPFQPIISEVVIDAVPANATDNDWAKWYRDTSFGASHWLGSCAMRPRASGGVVSPTLEVYGTSGLRVVDASVIPFQVTSHTMSTIYAVSQKAADLILASR</sequence>
<proteinExistence type="inferred from homology"/>
<dbReference type="PANTHER" id="PTHR11552:SF201">
    <property type="entry name" value="GLUCOSE-METHANOL-CHOLINE OXIDOREDUCTASE N-TERMINAL DOMAIN-CONTAINING PROTEIN"/>
    <property type="match status" value="1"/>
</dbReference>
<evidence type="ECO:0000256" key="9">
    <source>
        <dbReference type="PIRSR" id="PIRSR000137-2"/>
    </source>
</evidence>
<keyword evidence="15" id="KW-1185">Reference proteome</keyword>
<dbReference type="PIRSF" id="PIRSF000137">
    <property type="entry name" value="Alcohol_oxidase"/>
    <property type="match status" value="1"/>
</dbReference>
<dbReference type="Pfam" id="PF05199">
    <property type="entry name" value="GMC_oxred_C"/>
    <property type="match status" value="1"/>
</dbReference>
<evidence type="ECO:0000256" key="10">
    <source>
        <dbReference type="RuleBase" id="RU003968"/>
    </source>
</evidence>
<dbReference type="InterPro" id="IPR000172">
    <property type="entry name" value="GMC_OxRdtase_N"/>
</dbReference>
<keyword evidence="3 10" id="KW-0285">Flavoprotein</keyword>
<dbReference type="InterPro" id="IPR007867">
    <property type="entry name" value="GMC_OxRtase_C"/>
</dbReference>
<feature type="binding site" evidence="9">
    <location>
        <position position="269"/>
    </location>
    <ligand>
        <name>FAD</name>
        <dbReference type="ChEBI" id="CHEBI:57692"/>
    </ligand>
</feature>
<dbReference type="Gene3D" id="4.10.450.10">
    <property type="entry name" value="Glucose Oxidase, domain 2"/>
    <property type="match status" value="1"/>
</dbReference>
<evidence type="ECO:0000256" key="2">
    <source>
        <dbReference type="ARBA" id="ARBA00010790"/>
    </source>
</evidence>
<reference evidence="14" key="1">
    <citation type="submission" date="2023-03" db="EMBL/GenBank/DDBJ databases">
        <title>Massive genome expansion in bonnet fungi (Mycena s.s.) driven by repeated elements and novel gene families across ecological guilds.</title>
        <authorList>
            <consortium name="Lawrence Berkeley National Laboratory"/>
            <person name="Harder C.B."/>
            <person name="Miyauchi S."/>
            <person name="Viragh M."/>
            <person name="Kuo A."/>
            <person name="Thoen E."/>
            <person name="Andreopoulos B."/>
            <person name="Lu D."/>
            <person name="Skrede I."/>
            <person name="Drula E."/>
            <person name="Henrissat B."/>
            <person name="Morin E."/>
            <person name="Kohler A."/>
            <person name="Barry K."/>
            <person name="LaButti K."/>
            <person name="Morin E."/>
            <person name="Salamov A."/>
            <person name="Lipzen A."/>
            <person name="Mereny Z."/>
            <person name="Hegedus B."/>
            <person name="Baldrian P."/>
            <person name="Stursova M."/>
            <person name="Weitz H."/>
            <person name="Taylor A."/>
            <person name="Grigoriev I.V."/>
            <person name="Nagy L.G."/>
            <person name="Martin F."/>
            <person name="Kauserud H."/>
        </authorList>
    </citation>
    <scope>NUCLEOTIDE SEQUENCE</scope>
    <source>
        <strain evidence="14">CBHHK002</strain>
    </source>
</reference>
<dbReference type="SUPFAM" id="SSF51905">
    <property type="entry name" value="FAD/NAD(P)-binding domain"/>
    <property type="match status" value="1"/>
</dbReference>
<keyword evidence="5 9" id="KW-0274">FAD</keyword>
<keyword evidence="4 11" id="KW-0732">Signal</keyword>
<evidence type="ECO:0000313" key="15">
    <source>
        <dbReference type="Proteomes" id="UP001218218"/>
    </source>
</evidence>
<evidence type="ECO:0000256" key="6">
    <source>
        <dbReference type="ARBA" id="ARBA00023002"/>
    </source>
</evidence>
<evidence type="ECO:0000256" key="8">
    <source>
        <dbReference type="PIRSR" id="PIRSR000137-1"/>
    </source>
</evidence>
<evidence type="ECO:0000256" key="4">
    <source>
        <dbReference type="ARBA" id="ARBA00022729"/>
    </source>
</evidence>
<organism evidence="14 15">
    <name type="scientific">Mycena albidolilacea</name>
    <dbReference type="NCBI Taxonomy" id="1033008"/>
    <lineage>
        <taxon>Eukaryota</taxon>
        <taxon>Fungi</taxon>
        <taxon>Dikarya</taxon>
        <taxon>Basidiomycota</taxon>
        <taxon>Agaricomycotina</taxon>
        <taxon>Agaricomycetes</taxon>
        <taxon>Agaricomycetidae</taxon>
        <taxon>Agaricales</taxon>
        <taxon>Marasmiineae</taxon>
        <taxon>Mycenaceae</taxon>
        <taxon>Mycena</taxon>
    </lineage>
</organism>
<accession>A0AAD7EWC7</accession>
<name>A0AAD7EWC7_9AGAR</name>
<feature type="chain" id="PRO_5041897493" evidence="11">
    <location>
        <begin position="19"/>
        <end position="605"/>
    </location>
</feature>
<dbReference type="Gene3D" id="3.50.50.60">
    <property type="entry name" value="FAD/NAD(P)-binding domain"/>
    <property type="match status" value="1"/>
</dbReference>
<comment type="caution">
    <text evidence="14">The sequence shown here is derived from an EMBL/GenBank/DDBJ whole genome shotgun (WGS) entry which is preliminary data.</text>
</comment>
<dbReference type="Gene3D" id="3.30.560.10">
    <property type="entry name" value="Glucose Oxidase, domain 3"/>
    <property type="match status" value="1"/>
</dbReference>
<evidence type="ECO:0000256" key="7">
    <source>
        <dbReference type="ARBA" id="ARBA00023180"/>
    </source>
</evidence>
<evidence type="ECO:0000259" key="12">
    <source>
        <dbReference type="PROSITE" id="PS00623"/>
    </source>
</evidence>
<dbReference type="PROSITE" id="PS00624">
    <property type="entry name" value="GMC_OXRED_2"/>
    <property type="match status" value="1"/>
</dbReference>
<evidence type="ECO:0000256" key="11">
    <source>
        <dbReference type="SAM" id="SignalP"/>
    </source>
</evidence>
<feature type="binding site" evidence="9">
    <location>
        <begin position="121"/>
        <end position="124"/>
    </location>
    <ligand>
        <name>FAD</name>
        <dbReference type="ChEBI" id="CHEBI:57692"/>
    </ligand>
</feature>
<protein>
    <submittedName>
        <fullName evidence="14">Alcohol oxidase</fullName>
    </submittedName>
</protein>
<keyword evidence="6" id="KW-0560">Oxidoreductase</keyword>
<comment type="similarity">
    <text evidence="2 10">Belongs to the GMC oxidoreductase family.</text>
</comment>
<evidence type="ECO:0000256" key="5">
    <source>
        <dbReference type="ARBA" id="ARBA00022827"/>
    </source>
</evidence>
<evidence type="ECO:0000259" key="13">
    <source>
        <dbReference type="PROSITE" id="PS00624"/>
    </source>
</evidence>
<dbReference type="PROSITE" id="PS00623">
    <property type="entry name" value="GMC_OXRED_1"/>
    <property type="match status" value="1"/>
</dbReference>
<feature type="active site" description="Proton acceptor" evidence="8">
    <location>
        <position position="585"/>
    </location>
</feature>
<dbReference type="PANTHER" id="PTHR11552">
    <property type="entry name" value="GLUCOSE-METHANOL-CHOLINE GMC OXIDOREDUCTASE"/>
    <property type="match status" value="1"/>
</dbReference>
<dbReference type="InterPro" id="IPR027424">
    <property type="entry name" value="Glucose_Oxidase_domain_2"/>
</dbReference>